<dbReference type="EMBL" id="LIZT01000118">
    <property type="protein sequence ID" value="KPJ48433.1"/>
    <property type="molecule type" value="Genomic_DNA"/>
</dbReference>
<proteinExistence type="predicted"/>
<dbReference type="InterPro" id="IPR008965">
    <property type="entry name" value="CBM2/CBM3_carb-bd_dom_sf"/>
</dbReference>
<dbReference type="InterPro" id="IPR013320">
    <property type="entry name" value="ConA-like_dom_sf"/>
</dbReference>
<dbReference type="SUPFAM" id="SSF117281">
    <property type="entry name" value="Kelch motif"/>
    <property type="match status" value="1"/>
</dbReference>
<dbReference type="InterPro" id="IPR015915">
    <property type="entry name" value="Kelch-typ_b-propeller"/>
</dbReference>
<feature type="non-terminal residue" evidence="5">
    <location>
        <position position="1210"/>
    </location>
</feature>
<gene>
    <name evidence="5" type="ORF">AMJ40_07490</name>
</gene>
<dbReference type="Gene3D" id="2.60.40.680">
    <property type="match status" value="1"/>
</dbReference>
<reference evidence="5 6" key="1">
    <citation type="journal article" date="2015" name="Microbiome">
        <title>Genomic resolution of linkages in carbon, nitrogen, and sulfur cycling among widespread estuary sediment bacteria.</title>
        <authorList>
            <person name="Baker B.J."/>
            <person name="Lazar C.S."/>
            <person name="Teske A.P."/>
            <person name="Dick G.J."/>
        </authorList>
    </citation>
    <scope>NUCLEOTIDE SEQUENCE [LARGE SCALE GENOMIC DNA]</scope>
    <source>
        <strain evidence="5">DG_26</strain>
    </source>
</reference>
<dbReference type="AlphaFoldDB" id="A0A0S7WE35"/>
<dbReference type="PANTHER" id="PTHR46344:SF27">
    <property type="entry name" value="KELCH REPEAT SUPERFAMILY PROTEIN"/>
    <property type="match status" value="1"/>
</dbReference>
<dbReference type="GO" id="GO:0030246">
    <property type="term" value="F:carbohydrate binding"/>
    <property type="evidence" value="ECO:0007669"/>
    <property type="project" value="InterPro"/>
</dbReference>
<dbReference type="Pfam" id="PF10102">
    <property type="entry name" value="DUF2341"/>
    <property type="match status" value="1"/>
</dbReference>
<dbReference type="Pfam" id="PF13517">
    <property type="entry name" value="FG-GAP_3"/>
    <property type="match status" value="1"/>
</dbReference>
<keyword evidence="1" id="KW-0880">Kelch repeat</keyword>
<dbReference type="PANTHER" id="PTHR46344">
    <property type="entry name" value="OS02G0202900 PROTEIN"/>
    <property type="match status" value="1"/>
</dbReference>
<protein>
    <recommendedName>
        <fullName evidence="4">DUF2341 domain-containing protein</fullName>
    </recommendedName>
</protein>
<evidence type="ECO:0000313" key="5">
    <source>
        <dbReference type="EMBL" id="KPJ48433.1"/>
    </source>
</evidence>
<sequence>MTGGRIIAEHVLLGWLVVILCTALTSGGYTQSWYDAGWQYRMEVVVDNSGNPSGLTDYQVKVLLSSVNFDFSHAQSGGEDVRFTEGDGITLIEHWIEYWDDVGEEALMWVKVPSIPASGSETVYMYYGNPSASDSSDGDGTFELFDDFSLPIINPRIGWGRVVVDDQFDGAHNVMVEDVDGDNKPDIVATAYRDEVLVWYQQPTDPVNDSWTEYTIDADLPNAHDCKIGDIDGDGRRDIVGLSLSATWTNYTAGEGYIAWYQKPVDPTVSTTGWLERDPIPSPLADCGTAVYNGLLYVFGGHYLGGADPKNEAYAYDPSSDSWTQLADMPTTRWGQVAVEFDGKLHVFAGYDLGGATAVHEVYDPATDTWSTWTDVPAGLADHGLMGIRYGDRIHLFRSQYHYEYDPATDTYLQKGDVPTPRIWGTSALVDGMIYIIGGGTPTTNVNEAYDPSTDTWTTKTPMPIAKYGVTRENPVIDGIVYVTHGMNGGFYANNYAYDPSTDTWEQKSSAVYPRDGVGCGVINNRLYVVGGRADYAGGGTGLDHNEEYDPSSDPTGLWTKTIIASSGSGGLLGIRSSGLGDIDSDGDLDIAVVGVDQGPGMLFWFQNPGGVDALNPVLWNQYLIDNTQGNGSDGQIGDIDQDGNPDIVYSAHSGSPQQTFIYFAPDDPTNIPGWQRITVTGGTYHVHLVDFDGDDDLDILTASIARSNVTWLENPYPVDPRTPANWQEYVIDQGGVNPRWNRVHAADIDGDGDLDVGAEANTGSGGTFKWYRRPADPTDVGAYEHYVIDTDPVYTAYAHDAYLADIDMDGSVDMVGAAAGASYGSGLGNKVIWWHNDTTTIMDTTYIDPDKWKTSGATVSDSILTITAAGQYVRSQDKFQYGALRSKARFQVYANYGYIGFNKEVLNVGGDDAMFVCFATPSVQSITSANGTWTWGYNQNEGTDWELWEVLWKENEAKFYVDEVLRYTHTTNVPSILLSAQVNAGTGNPTVKTDWILVRNYSSPEPIATPRVEEAHSPCEVFFSLTKDTLALDSLGLVNAVYDDMGNSVQLLKGYEMRVSFDAAVVEVDSVYSGGFLGSFTFFEWEVLGTDTVKVTEARLPAGGGSGSGTLATIVFRGIGGGTSPLRYELVSLRDTLNDPISATSRDSAITVDAYLPTMQSIVEVEDQYYNSAPSFSVFGFDDNWGLDDGYYQIDSWAGTWVSMFSDCP</sequence>
<dbReference type="SUPFAM" id="SSF49899">
    <property type="entry name" value="Concanavalin A-like lectins/glucanases"/>
    <property type="match status" value="1"/>
</dbReference>
<name>A0A0S7WE35_UNCT6</name>
<evidence type="ECO:0000256" key="2">
    <source>
        <dbReference type="ARBA" id="ARBA00022729"/>
    </source>
</evidence>
<dbReference type="CDD" id="cd08547">
    <property type="entry name" value="Type_II_cohesin"/>
    <property type="match status" value="1"/>
</dbReference>
<evidence type="ECO:0000256" key="1">
    <source>
        <dbReference type="ARBA" id="ARBA00022441"/>
    </source>
</evidence>
<evidence type="ECO:0000256" key="3">
    <source>
        <dbReference type="ARBA" id="ARBA00022737"/>
    </source>
</evidence>
<dbReference type="InterPro" id="IPR013517">
    <property type="entry name" value="FG-GAP"/>
</dbReference>
<accession>A0A0S7WE35</accession>
<dbReference type="SMART" id="SM00612">
    <property type="entry name" value="Kelch"/>
    <property type="match status" value="4"/>
</dbReference>
<dbReference type="InterPro" id="IPR018765">
    <property type="entry name" value="DUF2341"/>
</dbReference>
<organism evidence="5 6">
    <name type="scientific">candidate division TA06 bacterium DG_26</name>
    <dbReference type="NCBI Taxonomy" id="1703771"/>
    <lineage>
        <taxon>Bacteria</taxon>
        <taxon>Bacteria division TA06</taxon>
    </lineage>
</organism>
<dbReference type="Gene3D" id="2.120.10.80">
    <property type="entry name" value="Kelch-type beta propeller"/>
    <property type="match status" value="2"/>
</dbReference>
<keyword evidence="2" id="KW-0732">Signal</keyword>
<dbReference type="Proteomes" id="UP000051124">
    <property type="component" value="Unassembled WGS sequence"/>
</dbReference>
<dbReference type="InterPro" id="IPR006652">
    <property type="entry name" value="Kelch_1"/>
</dbReference>
<dbReference type="SUPFAM" id="SSF49384">
    <property type="entry name" value="Carbohydrate-binding domain"/>
    <property type="match status" value="1"/>
</dbReference>
<comment type="caution">
    <text evidence="5">The sequence shown here is derived from an EMBL/GenBank/DDBJ whole genome shotgun (WGS) entry which is preliminary data.</text>
</comment>
<evidence type="ECO:0000259" key="4">
    <source>
        <dbReference type="Pfam" id="PF10102"/>
    </source>
</evidence>
<dbReference type="SUPFAM" id="SSF69318">
    <property type="entry name" value="Integrin alpha N-terminal domain"/>
    <property type="match status" value="2"/>
</dbReference>
<feature type="domain" description="DUF2341" evidence="4">
    <location>
        <begin position="78"/>
        <end position="149"/>
    </location>
</feature>
<dbReference type="InterPro" id="IPR028994">
    <property type="entry name" value="Integrin_alpha_N"/>
</dbReference>
<dbReference type="Pfam" id="PF01344">
    <property type="entry name" value="Kelch_1"/>
    <property type="match status" value="3"/>
</dbReference>
<keyword evidence="3" id="KW-0677">Repeat</keyword>
<evidence type="ECO:0000313" key="6">
    <source>
        <dbReference type="Proteomes" id="UP000051124"/>
    </source>
</evidence>